<gene>
    <name evidence="3" type="ORF">ACFQ4E_07370</name>
</gene>
<feature type="domain" description="Iminophenyl-pyruvate dimer synthase" evidence="2">
    <location>
        <begin position="349"/>
        <end position="417"/>
    </location>
</feature>
<dbReference type="Pfam" id="PF12902">
    <property type="entry name" value="Ferritin-like"/>
    <property type="match status" value="1"/>
</dbReference>
<dbReference type="EMBL" id="JBHTMU010000009">
    <property type="protein sequence ID" value="MFD1342233.1"/>
    <property type="molecule type" value="Genomic_DNA"/>
</dbReference>
<sequence>MTSDAPTPKNRSAQEDPAQALFPKYPEPVLGNPVSTLMESGVGNCFPGLEFDLRQLDVRFFPGLVFEFPGVTPAGPDGTQGAKLIYADTGGDALFDLDLDWVQALKRELDGVKGGALGDGTWYLHWLEQDGRRIEMYDFTLYQNALTPIPYEGETVWWLIRSITLDPDPETADLTIALTQRDAIGAPSGQPVVLTGKRRAFLDGEGVIPLVYHAGELTSSMCSPWTHDFRDCACQYWASNHPDVALGPVDGPSLEDGTAMDDPRQSLNFVDWMRRRHDPSRDLSAATTISGARPGRYDPYEINLRWEELDFVIGGEERTETPGPVLRNFETPFESVDQVIEELTKELAPLEFTLSMEYLYSYFSLKQPEEITPETSAIWPDLADDVRAARQFILSVALSEMTHMRWDNQLLWMLERSGHYPPGKSYAPVVEPSDRVPVPALALGKLDAKDSSEATFKLPDERSSGASDGSPDEFEHTRKPMLQRATPEAIDTYVDVERPGGDLDSEYAGIVSFLRARVHELPPGLYELAVRIDSDGVQHYQKFRDVKAILEPYRADPSLYLREMSVAEVEDPDLFTAIQALRDIVKTLKQGYAAEAADDMKTAERDILAAREHMHIFRDQAEKLARAGKGIPIFKVFGIEADHA</sequence>
<evidence type="ECO:0000256" key="1">
    <source>
        <dbReference type="SAM" id="MobiDB-lite"/>
    </source>
</evidence>
<evidence type="ECO:0000259" key="2">
    <source>
        <dbReference type="Pfam" id="PF12902"/>
    </source>
</evidence>
<keyword evidence="4" id="KW-1185">Reference proteome</keyword>
<proteinExistence type="predicted"/>
<protein>
    <submittedName>
        <fullName evidence="3">Ferritin-like domain-containing protein</fullName>
    </submittedName>
</protein>
<reference evidence="4" key="1">
    <citation type="journal article" date="2019" name="Int. J. Syst. Evol. Microbiol.">
        <title>The Global Catalogue of Microorganisms (GCM) 10K type strain sequencing project: providing services to taxonomists for standard genome sequencing and annotation.</title>
        <authorList>
            <consortium name="The Broad Institute Genomics Platform"/>
            <consortium name="The Broad Institute Genome Sequencing Center for Infectious Disease"/>
            <person name="Wu L."/>
            <person name="Ma J."/>
        </authorList>
    </citation>
    <scope>NUCLEOTIDE SEQUENCE [LARGE SCALE GENOMIC DNA]</scope>
    <source>
        <strain evidence="4">CCUG 62953</strain>
    </source>
</reference>
<feature type="compositionally biased region" description="Polar residues" evidence="1">
    <location>
        <begin position="1"/>
        <end position="11"/>
    </location>
</feature>
<feature type="region of interest" description="Disordered" evidence="1">
    <location>
        <begin position="1"/>
        <end position="21"/>
    </location>
</feature>
<feature type="compositionally biased region" description="Basic and acidic residues" evidence="1">
    <location>
        <begin position="453"/>
        <end position="463"/>
    </location>
</feature>
<dbReference type="RefSeq" id="WP_386802294.1">
    <property type="nucleotide sequence ID" value="NZ_JBHTMU010000009.1"/>
</dbReference>
<accession>A0ABW3ZH13</accession>
<dbReference type="InterPro" id="IPR012347">
    <property type="entry name" value="Ferritin-like"/>
</dbReference>
<comment type="caution">
    <text evidence="3">The sequence shown here is derived from an EMBL/GenBank/DDBJ whole genome shotgun (WGS) entry which is preliminary data.</text>
</comment>
<feature type="region of interest" description="Disordered" evidence="1">
    <location>
        <begin position="453"/>
        <end position="482"/>
    </location>
</feature>
<name>A0ABW3ZH13_9RHOB</name>
<dbReference type="Proteomes" id="UP001597135">
    <property type="component" value="Unassembled WGS sequence"/>
</dbReference>
<organism evidence="3 4">
    <name type="scientific">Litorisediminicola beolgyonensis</name>
    <dbReference type="NCBI Taxonomy" id="1173614"/>
    <lineage>
        <taxon>Bacteria</taxon>
        <taxon>Pseudomonadati</taxon>
        <taxon>Pseudomonadota</taxon>
        <taxon>Alphaproteobacteria</taxon>
        <taxon>Rhodobacterales</taxon>
        <taxon>Paracoccaceae</taxon>
        <taxon>Litorisediminicola</taxon>
    </lineage>
</organism>
<evidence type="ECO:0000313" key="4">
    <source>
        <dbReference type="Proteomes" id="UP001597135"/>
    </source>
</evidence>
<dbReference type="Gene3D" id="1.20.1260.10">
    <property type="match status" value="1"/>
</dbReference>
<dbReference type="InterPro" id="IPR026820">
    <property type="entry name" value="VioB/RebD_dom"/>
</dbReference>
<evidence type="ECO:0000313" key="3">
    <source>
        <dbReference type="EMBL" id="MFD1342233.1"/>
    </source>
</evidence>